<protein>
    <submittedName>
        <fullName evidence="2">Uncharacterized protein</fullName>
    </submittedName>
</protein>
<evidence type="ECO:0000256" key="1">
    <source>
        <dbReference type="SAM" id="MobiDB-lite"/>
    </source>
</evidence>
<feature type="compositionally biased region" description="Basic and acidic residues" evidence="1">
    <location>
        <begin position="1136"/>
        <end position="1145"/>
    </location>
</feature>
<feature type="region of interest" description="Disordered" evidence="1">
    <location>
        <begin position="1104"/>
        <end position="1214"/>
    </location>
</feature>
<feature type="region of interest" description="Disordered" evidence="1">
    <location>
        <begin position="166"/>
        <end position="198"/>
    </location>
</feature>
<feature type="region of interest" description="Disordered" evidence="1">
    <location>
        <begin position="333"/>
        <end position="436"/>
    </location>
</feature>
<feature type="non-terminal residue" evidence="2">
    <location>
        <position position="1"/>
    </location>
</feature>
<feature type="compositionally biased region" description="Polar residues" evidence="1">
    <location>
        <begin position="1056"/>
        <end position="1067"/>
    </location>
</feature>
<feature type="compositionally biased region" description="Polar residues" evidence="1">
    <location>
        <begin position="1179"/>
        <end position="1195"/>
    </location>
</feature>
<feature type="compositionally biased region" description="Low complexity" evidence="1">
    <location>
        <begin position="375"/>
        <end position="407"/>
    </location>
</feature>
<feature type="compositionally biased region" description="Polar residues" evidence="1">
    <location>
        <begin position="492"/>
        <end position="508"/>
    </location>
</feature>
<feature type="compositionally biased region" description="Polar residues" evidence="1">
    <location>
        <begin position="605"/>
        <end position="619"/>
    </location>
</feature>
<organism evidence="2 3">
    <name type="scientific">Pseudomicrostroma glucosiphilum</name>
    <dbReference type="NCBI Taxonomy" id="1684307"/>
    <lineage>
        <taxon>Eukaryota</taxon>
        <taxon>Fungi</taxon>
        <taxon>Dikarya</taxon>
        <taxon>Basidiomycota</taxon>
        <taxon>Ustilaginomycotina</taxon>
        <taxon>Exobasidiomycetes</taxon>
        <taxon>Microstromatales</taxon>
        <taxon>Microstromatales incertae sedis</taxon>
        <taxon>Pseudomicrostroma</taxon>
    </lineage>
</organism>
<keyword evidence="3" id="KW-1185">Reference proteome</keyword>
<feature type="compositionally biased region" description="Low complexity" evidence="1">
    <location>
        <begin position="90"/>
        <end position="101"/>
    </location>
</feature>
<feature type="compositionally biased region" description="Polar residues" evidence="1">
    <location>
        <begin position="669"/>
        <end position="681"/>
    </location>
</feature>
<dbReference type="OrthoDB" id="3367078at2759"/>
<feature type="compositionally biased region" description="Acidic residues" evidence="1">
    <location>
        <begin position="969"/>
        <end position="981"/>
    </location>
</feature>
<feature type="compositionally biased region" description="Polar residues" evidence="1">
    <location>
        <begin position="1032"/>
        <end position="1043"/>
    </location>
</feature>
<feature type="compositionally biased region" description="Polar residues" evidence="1">
    <location>
        <begin position="113"/>
        <end position="139"/>
    </location>
</feature>
<evidence type="ECO:0000313" key="2">
    <source>
        <dbReference type="EMBL" id="PWN18872.1"/>
    </source>
</evidence>
<accession>A0A316U0E3</accession>
<feature type="compositionally biased region" description="Polar residues" evidence="1">
    <location>
        <begin position="738"/>
        <end position="747"/>
    </location>
</feature>
<feature type="compositionally biased region" description="Polar residues" evidence="1">
    <location>
        <begin position="582"/>
        <end position="594"/>
    </location>
</feature>
<feature type="region of interest" description="Disordered" evidence="1">
    <location>
        <begin position="89"/>
        <end position="141"/>
    </location>
</feature>
<feature type="compositionally biased region" description="Polar residues" evidence="1">
    <location>
        <begin position="1104"/>
        <end position="1119"/>
    </location>
</feature>
<evidence type="ECO:0000313" key="3">
    <source>
        <dbReference type="Proteomes" id="UP000245942"/>
    </source>
</evidence>
<gene>
    <name evidence="2" type="ORF">BCV69DRAFT_284492</name>
</gene>
<feature type="region of interest" description="Disordered" evidence="1">
    <location>
        <begin position="882"/>
        <end position="934"/>
    </location>
</feature>
<sequence>LLNSSFALQQLRETTIREEPTPDRLAAEHAGSACSSLLNSAYNSLNLSEHAEERFDIPKSVSIENEEFDIINPLRSNIASVYDRRVVDESSSATLTRSSSSPRVPMAHDKASLSPSTLQNGSHFSEPSAPSSVGTSAFQRRQRPPVLSFDGAVADEEALLNLAASSAASSSSGDPEQAAVTRRLSTLGPRLRKNEPAPWELEEGDDLLAQSHSVVSTALHPPHSPGAFLDSSPAPSSPWSKLTRGSLEQSRGDTRVKSGPGLSVRLRRPSGEVNSLSAFDGDTRRRAASASGSGLPLGPQAKTKFGSKPWSTESDGGVSPLFTGWTTPEFLARPRQGSKASSGSVGLKSPHQLRIDSGSSTSEVPLGMPDVVQVSSTTSTASANSNATPSSANQPKKTSSAGKVLKGLGLGGSATGSGRREGSGTGSDGDGFGAKQVRINNIKLVKSLKKKGERDELSLERGISSEGYAKAIEEEEKARANLLKGTQVPPARSQSPALSSRRPSIESMNTTAWRAAEANRGLVNPFTKLAPVSEPLSESSEVIPTPPVTPATPNRTTSRRKSVDYAQVRSTSANDIDVDTEGQAQTQTNTTWRQQADALPRQASDVEQSMPTDVSTTTEPLLEEAPGVENAALMGAPSFPANACPSTTYPLPFEVEDAARKFSLLSNSSTMTSKVGDNSSPLFAFREGTTSPKSSGLPLRSPASNHFSARSVAKSMGNPAQDDITSRSAAMQGESVHRPSTPSSTNKVGPGGGPPNPISGTELSTPIHLESHTGDSTDTSTLETAVSFGAPVVSSRGTTLPIPGSHEGAQAQRVGKDLDCGPVSTAAERAYPSKAPQLSLSPDPVTLDQQHHTTGESMPAGYLHASGGHAARALKNKKSGLLKLFGRKQASETSTHDPDRQQEVSPAMPSLPRGMTTRDASAANAVDDLPSPLPSSTESIFLLPADEAVPALGALRPMSSGNLPMESLTGEDEEEPPIDEDGAVRSMKNGVKGPPAHAAVSAGVRPVRPLRPDGFGGLLYDRDLTPTPITAARSSSQADNSTAAPLLGISGLHSPWTKQYTEPSPTQAWPPAGRSTPHSSWQETLSATDRAAVASSIGSHSFTLANSANHPTDQASPSLLGSLPIGPASQGAQAQLRDRIPELTRLRSMSLPPEFTPPSPDATRDTHPESDIGHGAAASSPSNKVEAVGSSTASPSAVKKRAEAVGPPSFLSFQ</sequence>
<dbReference type="GeneID" id="37014792"/>
<name>A0A316U0E3_9BASI</name>
<feature type="compositionally biased region" description="Basic and acidic residues" evidence="1">
    <location>
        <begin position="1162"/>
        <end position="1172"/>
    </location>
</feature>
<feature type="region of interest" description="Disordered" evidence="1">
    <location>
        <begin position="966"/>
        <end position="985"/>
    </location>
</feature>
<dbReference type="AlphaFoldDB" id="A0A316U0E3"/>
<dbReference type="EMBL" id="KZ819333">
    <property type="protein sequence ID" value="PWN18872.1"/>
    <property type="molecule type" value="Genomic_DNA"/>
</dbReference>
<feature type="region of interest" description="Disordered" evidence="1">
    <location>
        <begin position="669"/>
        <end position="870"/>
    </location>
</feature>
<feature type="compositionally biased region" description="Polar residues" evidence="1">
    <location>
        <begin position="1076"/>
        <end position="1086"/>
    </location>
</feature>
<proteinExistence type="predicted"/>
<feature type="region of interest" description="Disordered" evidence="1">
    <location>
        <begin position="536"/>
        <end position="619"/>
    </location>
</feature>
<feature type="compositionally biased region" description="Gly residues" evidence="1">
    <location>
        <begin position="423"/>
        <end position="432"/>
    </location>
</feature>
<feature type="region of interest" description="Disordered" evidence="1">
    <location>
        <begin position="1030"/>
        <end position="1086"/>
    </location>
</feature>
<feature type="region of interest" description="Disordered" evidence="1">
    <location>
        <begin position="217"/>
        <end position="317"/>
    </location>
</feature>
<dbReference type="RefSeq" id="XP_025346032.1">
    <property type="nucleotide sequence ID" value="XM_025493058.1"/>
</dbReference>
<reference evidence="2 3" key="1">
    <citation type="journal article" date="2018" name="Mol. Biol. Evol.">
        <title>Broad Genomic Sampling Reveals a Smut Pathogenic Ancestry of the Fungal Clade Ustilaginomycotina.</title>
        <authorList>
            <person name="Kijpornyongpan T."/>
            <person name="Mondo S.J."/>
            <person name="Barry K."/>
            <person name="Sandor L."/>
            <person name="Lee J."/>
            <person name="Lipzen A."/>
            <person name="Pangilinan J."/>
            <person name="LaButti K."/>
            <person name="Hainaut M."/>
            <person name="Henrissat B."/>
            <person name="Grigoriev I.V."/>
            <person name="Spatafora J.W."/>
            <person name="Aime M.C."/>
        </authorList>
    </citation>
    <scope>NUCLEOTIDE SEQUENCE [LARGE SCALE GENOMIC DNA]</scope>
    <source>
        <strain evidence="2 3">MCA 4718</strain>
    </source>
</reference>
<dbReference type="Proteomes" id="UP000245942">
    <property type="component" value="Unassembled WGS sequence"/>
</dbReference>
<feature type="region of interest" description="Disordered" evidence="1">
    <location>
        <begin position="482"/>
        <end position="508"/>
    </location>
</feature>